<evidence type="ECO:0000313" key="2">
    <source>
        <dbReference type="Proteomes" id="UP001232063"/>
    </source>
</evidence>
<protein>
    <submittedName>
        <fullName evidence="1">YbhB/YbcL family Raf kinase inhibitor-like protein</fullName>
    </submittedName>
</protein>
<accession>A0AAE3RD95</accession>
<dbReference type="CDD" id="cd00865">
    <property type="entry name" value="PEBP_bact_arch"/>
    <property type="match status" value="1"/>
</dbReference>
<reference evidence="1" key="1">
    <citation type="submission" date="2023-05" db="EMBL/GenBank/DDBJ databases">
        <authorList>
            <person name="Zhang X."/>
        </authorList>
    </citation>
    <scope>NUCLEOTIDE SEQUENCE</scope>
    <source>
        <strain evidence="1">BD1B2-1</strain>
    </source>
</reference>
<dbReference type="InterPro" id="IPR008914">
    <property type="entry name" value="PEBP"/>
</dbReference>
<dbReference type="PANTHER" id="PTHR30289">
    <property type="entry name" value="UNCHARACTERIZED PROTEIN YBCL-RELATED"/>
    <property type="match status" value="1"/>
</dbReference>
<dbReference type="SUPFAM" id="SSF49777">
    <property type="entry name" value="PEBP-like"/>
    <property type="match status" value="1"/>
</dbReference>
<name>A0AAE3RD95_9BACT</name>
<proteinExistence type="predicted"/>
<dbReference type="Proteomes" id="UP001232063">
    <property type="component" value="Unassembled WGS sequence"/>
</dbReference>
<dbReference type="PANTHER" id="PTHR30289:SF1">
    <property type="entry name" value="PEBP (PHOSPHATIDYLETHANOLAMINE-BINDING PROTEIN) FAMILY PROTEIN"/>
    <property type="match status" value="1"/>
</dbReference>
<evidence type="ECO:0000313" key="1">
    <source>
        <dbReference type="EMBL" id="MDJ1506454.1"/>
    </source>
</evidence>
<dbReference type="InterPro" id="IPR005247">
    <property type="entry name" value="YbhB_YbcL/LppC-like"/>
</dbReference>
<dbReference type="InterPro" id="IPR036610">
    <property type="entry name" value="PEBP-like_sf"/>
</dbReference>
<dbReference type="AlphaFoldDB" id="A0AAE3RD95"/>
<dbReference type="Gene3D" id="3.90.280.10">
    <property type="entry name" value="PEBP-like"/>
    <property type="match status" value="1"/>
</dbReference>
<comment type="caution">
    <text evidence="1">The sequence shown here is derived from an EMBL/GenBank/DDBJ whole genome shotgun (WGS) entry which is preliminary data.</text>
</comment>
<dbReference type="Pfam" id="PF01161">
    <property type="entry name" value="PBP"/>
    <property type="match status" value="1"/>
</dbReference>
<dbReference type="GO" id="GO:0004860">
    <property type="term" value="F:protein kinase inhibitor activity"/>
    <property type="evidence" value="ECO:0007669"/>
    <property type="project" value="UniProtKB-KW"/>
</dbReference>
<organism evidence="1 2">
    <name type="scientific">Xanthocytophaga agilis</name>
    <dbReference type="NCBI Taxonomy" id="3048010"/>
    <lineage>
        <taxon>Bacteria</taxon>
        <taxon>Pseudomonadati</taxon>
        <taxon>Bacteroidota</taxon>
        <taxon>Cytophagia</taxon>
        <taxon>Cytophagales</taxon>
        <taxon>Rhodocytophagaceae</taxon>
        <taxon>Xanthocytophaga</taxon>
    </lineage>
</organism>
<dbReference type="EMBL" id="JASJOU010000022">
    <property type="protein sequence ID" value="MDJ1506454.1"/>
    <property type="molecule type" value="Genomic_DNA"/>
</dbReference>
<keyword evidence="1" id="KW-0649">Protein kinase inhibitor</keyword>
<gene>
    <name evidence="1" type="ORF">QNI22_37740</name>
</gene>
<sequence length="166" mass="18836">MYRKDKSADLALTSYELLKVSSLAFSHKKFIPYRYTCDGSNVNPPILIEHIPEHTKDLALIMEDMDNFSGRWVVWNIPVPTNQTSFLIEENTIPGVQGLTDFGTSNYSGPCCSKAIHRYIFTLYALDKKLDLPPSTTKDQLEIAIQPHIIGLGELIGVYQRNMWAK</sequence>
<dbReference type="NCBIfam" id="TIGR00481">
    <property type="entry name" value="YbhB/YbcL family Raf kinase inhibitor-like protein"/>
    <property type="match status" value="1"/>
</dbReference>
<keyword evidence="2" id="KW-1185">Reference proteome</keyword>
<dbReference type="RefSeq" id="WP_314519401.1">
    <property type="nucleotide sequence ID" value="NZ_JASJOU010000022.1"/>
</dbReference>